<evidence type="ECO:0000313" key="2">
    <source>
        <dbReference type="Proteomes" id="UP001159364"/>
    </source>
</evidence>
<keyword evidence="2" id="KW-1185">Reference proteome</keyword>
<gene>
    <name evidence="1" type="ORF">K2173_017102</name>
</gene>
<organism evidence="1 2">
    <name type="scientific">Erythroxylum novogranatense</name>
    <dbReference type="NCBI Taxonomy" id="1862640"/>
    <lineage>
        <taxon>Eukaryota</taxon>
        <taxon>Viridiplantae</taxon>
        <taxon>Streptophyta</taxon>
        <taxon>Embryophyta</taxon>
        <taxon>Tracheophyta</taxon>
        <taxon>Spermatophyta</taxon>
        <taxon>Magnoliopsida</taxon>
        <taxon>eudicotyledons</taxon>
        <taxon>Gunneridae</taxon>
        <taxon>Pentapetalae</taxon>
        <taxon>rosids</taxon>
        <taxon>fabids</taxon>
        <taxon>Malpighiales</taxon>
        <taxon>Erythroxylaceae</taxon>
        <taxon>Erythroxylum</taxon>
    </lineage>
</organism>
<protein>
    <submittedName>
        <fullName evidence="1">Uncharacterized protein</fullName>
    </submittedName>
</protein>
<dbReference type="AlphaFoldDB" id="A0AAV8U5Q3"/>
<dbReference type="EMBL" id="JAIWQS010000001">
    <property type="protein sequence ID" value="KAJ8774656.1"/>
    <property type="molecule type" value="Genomic_DNA"/>
</dbReference>
<dbReference type="PANTHER" id="PTHR35218">
    <property type="entry name" value="RNASE H DOMAIN-CONTAINING PROTEIN"/>
    <property type="match status" value="1"/>
</dbReference>
<dbReference type="PANTHER" id="PTHR35218:SF9">
    <property type="entry name" value="ENDONUCLEASE_EXONUCLEASE_PHOSPHATASE DOMAIN-CONTAINING PROTEIN"/>
    <property type="match status" value="1"/>
</dbReference>
<dbReference type="Proteomes" id="UP001159364">
    <property type="component" value="Linkage Group LG01"/>
</dbReference>
<sequence length="160" mass="18403">MSAVERMAKILHFSDSFAISSDGRAGGIALFWHSNSCKLDIISSTAQCIHARCDINLVPQIISFVYVRPYTQWKDLFWTNLVEFSHTRGRRRWAACELIDAGMSGCRFTWFRRYRPLRFEAAWLTHPTFEPLFASAWAKGRGFLPQAIRAVTTADSRYSM</sequence>
<name>A0AAV8U5Q3_9ROSI</name>
<proteinExistence type="predicted"/>
<reference evidence="1 2" key="1">
    <citation type="submission" date="2021-09" db="EMBL/GenBank/DDBJ databases">
        <title>Genomic insights and catalytic innovation underlie evolution of tropane alkaloids biosynthesis.</title>
        <authorList>
            <person name="Wang Y.-J."/>
            <person name="Tian T."/>
            <person name="Huang J.-P."/>
            <person name="Huang S.-X."/>
        </authorList>
    </citation>
    <scope>NUCLEOTIDE SEQUENCE [LARGE SCALE GENOMIC DNA]</scope>
    <source>
        <strain evidence="1">KIB-2018</strain>
        <tissue evidence="1">Leaf</tissue>
    </source>
</reference>
<accession>A0AAV8U5Q3</accession>
<evidence type="ECO:0000313" key="1">
    <source>
        <dbReference type="EMBL" id="KAJ8774656.1"/>
    </source>
</evidence>
<comment type="caution">
    <text evidence="1">The sequence shown here is derived from an EMBL/GenBank/DDBJ whole genome shotgun (WGS) entry which is preliminary data.</text>
</comment>